<protein>
    <submittedName>
        <fullName evidence="2">Uncharacterized protein</fullName>
    </submittedName>
</protein>
<feature type="compositionally biased region" description="Polar residues" evidence="1">
    <location>
        <begin position="356"/>
        <end position="365"/>
    </location>
</feature>
<feature type="region of interest" description="Disordered" evidence="1">
    <location>
        <begin position="1"/>
        <end position="132"/>
    </location>
</feature>
<feature type="compositionally biased region" description="Low complexity" evidence="1">
    <location>
        <begin position="322"/>
        <end position="338"/>
    </location>
</feature>
<reference evidence="2 3" key="1">
    <citation type="submission" date="2016-10" db="EMBL/GenBank/DDBJ databases">
        <title>Draft genome sequence of Coniochaeta ligniaria NRRL30616, a lignocellulolytic fungus for bioabatement of inhibitors in plant biomass hydrolysates.</title>
        <authorList>
            <consortium name="DOE Joint Genome Institute"/>
            <person name="Jimenez D.J."/>
            <person name="Hector R.E."/>
            <person name="Riley R."/>
            <person name="Sun H."/>
            <person name="Grigoriev I.V."/>
            <person name="Van Elsas J.D."/>
            <person name="Nichols N.N."/>
        </authorList>
    </citation>
    <scope>NUCLEOTIDE SEQUENCE [LARGE SCALE GENOMIC DNA]</scope>
    <source>
        <strain evidence="2 3">NRRL 30616</strain>
    </source>
</reference>
<dbReference type="InParanoid" id="A0A1J7IYU7"/>
<dbReference type="AlphaFoldDB" id="A0A1J7IYU7"/>
<evidence type="ECO:0000313" key="2">
    <source>
        <dbReference type="EMBL" id="OIW26257.1"/>
    </source>
</evidence>
<dbReference type="EMBL" id="KV875100">
    <property type="protein sequence ID" value="OIW26257.1"/>
    <property type="molecule type" value="Genomic_DNA"/>
</dbReference>
<name>A0A1J7IYU7_9PEZI</name>
<keyword evidence="3" id="KW-1185">Reference proteome</keyword>
<feature type="compositionally biased region" description="Basic and acidic residues" evidence="1">
    <location>
        <begin position="161"/>
        <end position="171"/>
    </location>
</feature>
<evidence type="ECO:0000256" key="1">
    <source>
        <dbReference type="SAM" id="MobiDB-lite"/>
    </source>
</evidence>
<feature type="compositionally biased region" description="Low complexity" evidence="1">
    <location>
        <begin position="101"/>
        <end position="113"/>
    </location>
</feature>
<dbReference type="OrthoDB" id="3564303at2759"/>
<dbReference type="Proteomes" id="UP000182658">
    <property type="component" value="Unassembled WGS sequence"/>
</dbReference>
<accession>A0A1J7IYU7</accession>
<feature type="region of interest" description="Disordered" evidence="1">
    <location>
        <begin position="309"/>
        <end position="380"/>
    </location>
</feature>
<evidence type="ECO:0000313" key="3">
    <source>
        <dbReference type="Proteomes" id="UP000182658"/>
    </source>
</evidence>
<feature type="region of interest" description="Disordered" evidence="1">
    <location>
        <begin position="161"/>
        <end position="248"/>
    </location>
</feature>
<organism evidence="2 3">
    <name type="scientific">Coniochaeta ligniaria NRRL 30616</name>
    <dbReference type="NCBI Taxonomy" id="1408157"/>
    <lineage>
        <taxon>Eukaryota</taxon>
        <taxon>Fungi</taxon>
        <taxon>Dikarya</taxon>
        <taxon>Ascomycota</taxon>
        <taxon>Pezizomycotina</taxon>
        <taxon>Sordariomycetes</taxon>
        <taxon>Sordariomycetidae</taxon>
        <taxon>Coniochaetales</taxon>
        <taxon>Coniochaetaceae</taxon>
        <taxon>Coniochaeta</taxon>
    </lineage>
</organism>
<feature type="compositionally biased region" description="Polar residues" evidence="1">
    <location>
        <begin position="65"/>
        <end position="80"/>
    </location>
</feature>
<feature type="compositionally biased region" description="Basic and acidic residues" evidence="1">
    <location>
        <begin position="340"/>
        <end position="355"/>
    </location>
</feature>
<feature type="compositionally biased region" description="Polar residues" evidence="1">
    <location>
        <begin position="17"/>
        <end position="32"/>
    </location>
</feature>
<gene>
    <name evidence="2" type="ORF">CONLIGDRAFT_467426</name>
</gene>
<feature type="compositionally biased region" description="Low complexity" evidence="1">
    <location>
        <begin position="218"/>
        <end position="231"/>
    </location>
</feature>
<proteinExistence type="predicted"/>
<feature type="compositionally biased region" description="Polar residues" evidence="1">
    <location>
        <begin position="189"/>
        <end position="200"/>
    </location>
</feature>
<sequence length="722" mass="79807">MAAQVRLRGRASERSAQHVQQPTISSLYPSGTRQRRKLSGSVKGDVTCQTKKQRVRSPVHIGNHMQASGSAAGTSEQSEFAISDDKETRVIDAYADEEDNGSTSTTGTPPLTDDVSRDADSPPRTPQSYNEEWICSSPLHTRKSEVNWTVDTSYYLRGVEGDRYGADDHSPASDSKVSSRRRHTDSHGHNNSSTMPSPTDRTPAYSPPTRHVARQGATDTSTDPDSKSSGSQEEHTPDGTDAELQPSGDKLGCLVRRFLEPTVASRFLRDVEGKLEYASRQRVESFRDIKHHSLLELLNVDMRGIKGIGGPMSPAATDADGASHSGQSSSSLGSGSSGPRETKENFGGRFPRESRNGQNGESNGAYNPAGDVSTESTSTPQRTRLRCPFHACFPDAYCANKDKKFKSCQGPGWPSMQYLKEHLKKCHRKADPRDKTLRQCNRCQEVFNTQQDLEHHEINVDCNIRCAVCTPEVCFQTKAERQAHGQLKHPKKESLSTIREIDDGLNTTLKAELKAYTDALKRGQGLEDVQRQQWIAANTAKYAKNQSGVNATLELGQWYIMYKTIFPNVTHPSHPFYENDMDGVPDREVVQEKVLFIWETALNAHIAENGFPPVSFQENRDFYANLLRTVMGLAAETQLVRGSFGNLSTSSDDIGSQGMSMGPLPSVGLPQNQEFDVPVLGVTDPLQRTLTTPGYDFSGLGIPVEYYQDPYIYDASILHRPM</sequence>